<evidence type="ECO:0000256" key="2">
    <source>
        <dbReference type="ARBA" id="ARBA00022448"/>
    </source>
</evidence>
<gene>
    <name evidence="10" type="ORF">ABEB36_008423</name>
</gene>
<comment type="subcellular location">
    <subcellularLocation>
        <location evidence="1">Membrane</location>
        <topology evidence="1">Multi-pass membrane protein</topology>
    </subcellularLocation>
</comment>
<accession>A0ABD1EM77</accession>
<keyword evidence="11" id="KW-1185">Reference proteome</keyword>
<feature type="transmembrane region" description="Helical" evidence="8">
    <location>
        <begin position="336"/>
        <end position="356"/>
    </location>
</feature>
<evidence type="ECO:0000259" key="9">
    <source>
        <dbReference type="PROSITE" id="PS50850"/>
    </source>
</evidence>
<evidence type="ECO:0000256" key="5">
    <source>
        <dbReference type="ARBA" id="ARBA00023136"/>
    </source>
</evidence>
<dbReference type="AlphaFoldDB" id="A0ABD1EM77"/>
<dbReference type="Gene3D" id="1.20.1250.20">
    <property type="entry name" value="MFS general substrate transporter like domains"/>
    <property type="match status" value="1"/>
</dbReference>
<dbReference type="InterPro" id="IPR036259">
    <property type="entry name" value="MFS_trans_sf"/>
</dbReference>
<feature type="region of interest" description="Disordered" evidence="7">
    <location>
        <begin position="500"/>
        <end position="523"/>
    </location>
</feature>
<comment type="caution">
    <text evidence="10">The sequence shown here is derived from an EMBL/GenBank/DDBJ whole genome shotgun (WGS) entry which is preliminary data.</text>
</comment>
<sequence length="523" mass="58362">MPSEKLEKSSNFVLKTLNIMEQNNSQAELVRESEENGDEERSWGDVKWNEWISVGVLCYVNLINYMDRFTVAGVLEDVQKDLNVNNQKIGLLQTAFIVFYMAFGPLFGYLGDRYSRRWLMAFGVVLWSLTTLCGSFMTNYWWFLLFRAMVGIGEASYSTIAPTILSDLFVGNIRSKMLALFYFAIPVGSGLGYIIGSETAKLLGSWHWALRVTPGLGLIAVFLIIVFLNEPERGASEGSGHMEATSWIEDLKEIIKCKSFVLSTAGFTCVAFVAGALSWWGPQFLEKGVALQGYKNEVSSISFRFGIVAMISGLVGVPLGSIIAQKLRHRIKRIDAYICGVGLLMSCPFVFLAIYFAKYSIPVCFTMIFFGELFLNLTWSIVADILLYVIMPIRRSTAEGFQLLVSHTLGDAGSPYLIGVLSEAFLIMLNGNTNESNTNSTSVVTSTTVAASTADLNEFKALQYALFITCFVEVIGGLFFLINALYIVEDKERVERTIHAEREQPHRTEMTHPLASERNTQNL</sequence>
<feature type="transmembrane region" description="Helical" evidence="8">
    <location>
        <begin position="368"/>
        <end position="391"/>
    </location>
</feature>
<feature type="transmembrane region" description="Helical" evidence="8">
    <location>
        <begin position="208"/>
        <end position="228"/>
    </location>
</feature>
<feature type="transmembrane region" description="Helical" evidence="8">
    <location>
        <begin position="403"/>
        <end position="429"/>
    </location>
</feature>
<keyword evidence="2" id="KW-0813">Transport</keyword>
<dbReference type="PANTHER" id="PTHR23505">
    <property type="entry name" value="SPINSTER"/>
    <property type="match status" value="1"/>
</dbReference>
<comment type="similarity">
    <text evidence="6">Belongs to the major facilitator superfamily. Spinster (TC 2.A.1.49) family.</text>
</comment>
<evidence type="ECO:0000313" key="11">
    <source>
        <dbReference type="Proteomes" id="UP001566132"/>
    </source>
</evidence>
<dbReference type="InterPro" id="IPR044770">
    <property type="entry name" value="MFS_spinster-like"/>
</dbReference>
<dbReference type="SUPFAM" id="SSF103473">
    <property type="entry name" value="MFS general substrate transporter"/>
    <property type="match status" value="1"/>
</dbReference>
<evidence type="ECO:0000256" key="1">
    <source>
        <dbReference type="ARBA" id="ARBA00004141"/>
    </source>
</evidence>
<feature type="transmembrane region" description="Helical" evidence="8">
    <location>
        <begin position="464"/>
        <end position="488"/>
    </location>
</feature>
<dbReference type="CDD" id="cd17328">
    <property type="entry name" value="MFS_spinster_like"/>
    <property type="match status" value="1"/>
</dbReference>
<feature type="compositionally biased region" description="Basic and acidic residues" evidence="7">
    <location>
        <begin position="500"/>
        <end position="510"/>
    </location>
</feature>
<protein>
    <recommendedName>
        <fullName evidence="9">Major facilitator superfamily (MFS) profile domain-containing protein</fullName>
    </recommendedName>
</protein>
<keyword evidence="5 8" id="KW-0472">Membrane</keyword>
<dbReference type="PROSITE" id="PS50850">
    <property type="entry name" value="MFS"/>
    <property type="match status" value="1"/>
</dbReference>
<feature type="transmembrane region" description="Helical" evidence="8">
    <location>
        <begin position="260"/>
        <end position="281"/>
    </location>
</feature>
<organism evidence="10 11">
    <name type="scientific">Hypothenemus hampei</name>
    <name type="common">Coffee berry borer</name>
    <dbReference type="NCBI Taxonomy" id="57062"/>
    <lineage>
        <taxon>Eukaryota</taxon>
        <taxon>Metazoa</taxon>
        <taxon>Ecdysozoa</taxon>
        <taxon>Arthropoda</taxon>
        <taxon>Hexapoda</taxon>
        <taxon>Insecta</taxon>
        <taxon>Pterygota</taxon>
        <taxon>Neoptera</taxon>
        <taxon>Endopterygota</taxon>
        <taxon>Coleoptera</taxon>
        <taxon>Polyphaga</taxon>
        <taxon>Cucujiformia</taxon>
        <taxon>Curculionidae</taxon>
        <taxon>Scolytinae</taxon>
        <taxon>Hypothenemus</taxon>
    </lineage>
</organism>
<evidence type="ECO:0000313" key="10">
    <source>
        <dbReference type="EMBL" id="KAL1497451.1"/>
    </source>
</evidence>
<feature type="transmembrane region" description="Helical" evidence="8">
    <location>
        <begin position="144"/>
        <end position="165"/>
    </location>
</feature>
<dbReference type="GO" id="GO:0016020">
    <property type="term" value="C:membrane"/>
    <property type="evidence" value="ECO:0007669"/>
    <property type="project" value="UniProtKB-SubCell"/>
</dbReference>
<dbReference type="PANTHER" id="PTHR23505:SF79">
    <property type="entry name" value="PROTEIN SPINSTER"/>
    <property type="match status" value="1"/>
</dbReference>
<evidence type="ECO:0000256" key="7">
    <source>
        <dbReference type="SAM" id="MobiDB-lite"/>
    </source>
</evidence>
<keyword evidence="4 8" id="KW-1133">Transmembrane helix</keyword>
<dbReference type="Pfam" id="PF07690">
    <property type="entry name" value="MFS_1"/>
    <property type="match status" value="1"/>
</dbReference>
<keyword evidence="3 8" id="KW-0812">Transmembrane</keyword>
<dbReference type="EMBL" id="JBDJPC010000006">
    <property type="protein sequence ID" value="KAL1497451.1"/>
    <property type="molecule type" value="Genomic_DNA"/>
</dbReference>
<feature type="transmembrane region" description="Helical" evidence="8">
    <location>
        <begin position="89"/>
        <end position="111"/>
    </location>
</feature>
<evidence type="ECO:0000256" key="8">
    <source>
        <dbReference type="SAM" id="Phobius"/>
    </source>
</evidence>
<dbReference type="Proteomes" id="UP001566132">
    <property type="component" value="Unassembled WGS sequence"/>
</dbReference>
<dbReference type="InterPro" id="IPR020846">
    <property type="entry name" value="MFS_dom"/>
</dbReference>
<feature type="domain" description="Major facilitator superfamily (MFS) profile" evidence="9">
    <location>
        <begin position="53"/>
        <end position="488"/>
    </location>
</feature>
<feature type="transmembrane region" description="Helical" evidence="8">
    <location>
        <begin position="118"/>
        <end position="138"/>
    </location>
</feature>
<evidence type="ECO:0000256" key="4">
    <source>
        <dbReference type="ARBA" id="ARBA00022989"/>
    </source>
</evidence>
<proteinExistence type="inferred from homology"/>
<reference evidence="10 11" key="1">
    <citation type="submission" date="2024-05" db="EMBL/GenBank/DDBJ databases">
        <title>Genetic variation in Jamaican populations of the coffee berry borer (Hypothenemus hampei).</title>
        <authorList>
            <person name="Errbii M."/>
            <person name="Myrie A."/>
        </authorList>
    </citation>
    <scope>NUCLEOTIDE SEQUENCE [LARGE SCALE GENOMIC DNA]</scope>
    <source>
        <strain evidence="10">JA-Hopewell-2020-01-JO</strain>
        <tissue evidence="10">Whole body</tissue>
    </source>
</reference>
<evidence type="ECO:0000256" key="6">
    <source>
        <dbReference type="ARBA" id="ARBA00024338"/>
    </source>
</evidence>
<evidence type="ECO:0000256" key="3">
    <source>
        <dbReference type="ARBA" id="ARBA00022692"/>
    </source>
</evidence>
<name>A0ABD1EM77_HYPHA</name>
<feature type="transmembrane region" description="Helical" evidence="8">
    <location>
        <begin position="177"/>
        <end position="196"/>
    </location>
</feature>
<feature type="transmembrane region" description="Helical" evidence="8">
    <location>
        <begin position="301"/>
        <end position="324"/>
    </location>
</feature>
<dbReference type="InterPro" id="IPR011701">
    <property type="entry name" value="MFS"/>
</dbReference>